<dbReference type="PROSITE" id="PS01358">
    <property type="entry name" value="ZF_RANBP2_1"/>
    <property type="match status" value="2"/>
</dbReference>
<organism evidence="7 8">
    <name type="scientific">Chara braunii</name>
    <name type="common">Braun's stonewort</name>
    <dbReference type="NCBI Taxonomy" id="69332"/>
    <lineage>
        <taxon>Eukaryota</taxon>
        <taxon>Viridiplantae</taxon>
        <taxon>Streptophyta</taxon>
        <taxon>Charophyceae</taxon>
        <taxon>Charales</taxon>
        <taxon>Characeae</taxon>
        <taxon>Chara</taxon>
    </lineage>
</organism>
<dbReference type="EMBL" id="BFEA01000341">
    <property type="protein sequence ID" value="GBG80271.1"/>
    <property type="molecule type" value="Genomic_DNA"/>
</dbReference>
<dbReference type="GO" id="GO:0005634">
    <property type="term" value="C:nucleus"/>
    <property type="evidence" value="ECO:0007669"/>
    <property type="project" value="TreeGrafter"/>
</dbReference>
<feature type="compositionally biased region" description="Basic and acidic residues" evidence="5">
    <location>
        <begin position="875"/>
        <end position="894"/>
    </location>
</feature>
<dbReference type="Gene3D" id="2.30.30.380">
    <property type="entry name" value="Zn-finger domain of Sec23/24"/>
    <property type="match status" value="2"/>
</dbReference>
<dbReference type="InterPro" id="IPR036443">
    <property type="entry name" value="Znf_RanBP2_sf"/>
</dbReference>
<feature type="domain" description="RanBP2-type" evidence="6">
    <location>
        <begin position="456"/>
        <end position="486"/>
    </location>
</feature>
<feature type="compositionally biased region" description="Acidic residues" evidence="5">
    <location>
        <begin position="23"/>
        <end position="51"/>
    </location>
</feature>
<evidence type="ECO:0000256" key="3">
    <source>
        <dbReference type="ARBA" id="ARBA00022833"/>
    </source>
</evidence>
<feature type="region of interest" description="Disordered" evidence="5">
    <location>
        <begin position="142"/>
        <end position="187"/>
    </location>
</feature>
<dbReference type="Gramene" id="GBG80271">
    <property type="protein sequence ID" value="GBG80271"/>
    <property type="gene ID" value="CBR_g30637"/>
</dbReference>
<dbReference type="GO" id="GO:0006281">
    <property type="term" value="P:DNA repair"/>
    <property type="evidence" value="ECO:0007669"/>
    <property type="project" value="TreeGrafter"/>
</dbReference>
<evidence type="ECO:0000256" key="1">
    <source>
        <dbReference type="ARBA" id="ARBA00022723"/>
    </source>
</evidence>
<keyword evidence="3" id="KW-0862">Zinc</keyword>
<protein>
    <recommendedName>
        <fullName evidence="6">RanBP2-type domain-containing protein</fullName>
    </recommendedName>
</protein>
<reference evidence="7 8" key="1">
    <citation type="journal article" date="2018" name="Cell">
        <title>The Chara Genome: Secondary Complexity and Implications for Plant Terrestrialization.</title>
        <authorList>
            <person name="Nishiyama T."/>
            <person name="Sakayama H."/>
            <person name="Vries J.D."/>
            <person name="Buschmann H."/>
            <person name="Saint-Marcoux D."/>
            <person name="Ullrich K.K."/>
            <person name="Haas F.B."/>
            <person name="Vanderstraeten L."/>
            <person name="Becker D."/>
            <person name="Lang D."/>
            <person name="Vosolsobe S."/>
            <person name="Rombauts S."/>
            <person name="Wilhelmsson P.K.I."/>
            <person name="Janitza P."/>
            <person name="Kern R."/>
            <person name="Heyl A."/>
            <person name="Rumpler F."/>
            <person name="Villalobos L.I.A.C."/>
            <person name="Clay J.M."/>
            <person name="Skokan R."/>
            <person name="Toyoda A."/>
            <person name="Suzuki Y."/>
            <person name="Kagoshima H."/>
            <person name="Schijlen E."/>
            <person name="Tajeshwar N."/>
            <person name="Catarino B."/>
            <person name="Hetherington A.J."/>
            <person name="Saltykova A."/>
            <person name="Bonnot C."/>
            <person name="Breuninger H."/>
            <person name="Symeonidi A."/>
            <person name="Radhakrishnan G.V."/>
            <person name="Van Nieuwerburgh F."/>
            <person name="Deforce D."/>
            <person name="Chang C."/>
            <person name="Karol K.G."/>
            <person name="Hedrich R."/>
            <person name="Ulvskov P."/>
            <person name="Glockner G."/>
            <person name="Delwiche C.F."/>
            <person name="Petrasek J."/>
            <person name="Van de Peer Y."/>
            <person name="Friml J."/>
            <person name="Beilby M."/>
            <person name="Dolan L."/>
            <person name="Kohara Y."/>
            <person name="Sugano S."/>
            <person name="Fujiyama A."/>
            <person name="Delaux P.-M."/>
            <person name="Quint M."/>
            <person name="TheiBen G."/>
            <person name="Hagemann M."/>
            <person name="Harholt J."/>
            <person name="Dunand C."/>
            <person name="Zachgo S."/>
            <person name="Langdale J."/>
            <person name="Maumus F."/>
            <person name="Straeten D.V.D."/>
            <person name="Gould S.B."/>
            <person name="Rensing S.A."/>
        </authorList>
    </citation>
    <scope>NUCLEOTIDE SEQUENCE [LARGE SCALE GENOMIC DNA]</scope>
    <source>
        <strain evidence="7 8">S276</strain>
    </source>
</reference>
<dbReference type="STRING" id="69332.A0A388LD79"/>
<keyword evidence="1" id="KW-0479">Metal-binding</keyword>
<feature type="compositionally biased region" description="Gly residues" evidence="5">
    <location>
        <begin position="394"/>
        <end position="409"/>
    </location>
</feature>
<feature type="region of interest" description="Disordered" evidence="5">
    <location>
        <begin position="338"/>
        <end position="418"/>
    </location>
</feature>
<dbReference type="PROSITE" id="PS50199">
    <property type="entry name" value="ZF_RANBP2_2"/>
    <property type="match status" value="1"/>
</dbReference>
<evidence type="ECO:0000259" key="6">
    <source>
        <dbReference type="PROSITE" id="PS50199"/>
    </source>
</evidence>
<evidence type="ECO:0000256" key="4">
    <source>
        <dbReference type="PROSITE-ProRule" id="PRU00322"/>
    </source>
</evidence>
<evidence type="ECO:0000313" key="7">
    <source>
        <dbReference type="EMBL" id="GBG80271.1"/>
    </source>
</evidence>
<feature type="compositionally biased region" description="Acidic residues" evidence="5">
    <location>
        <begin position="142"/>
        <end position="155"/>
    </location>
</feature>
<feature type="compositionally biased region" description="Basic and acidic residues" evidence="5">
    <location>
        <begin position="837"/>
        <end position="853"/>
    </location>
</feature>
<dbReference type="InterPro" id="IPR001876">
    <property type="entry name" value="Znf_RanBP2"/>
</dbReference>
<dbReference type="GO" id="GO:0008270">
    <property type="term" value="F:zinc ion binding"/>
    <property type="evidence" value="ECO:0007669"/>
    <property type="project" value="UniProtKB-KW"/>
</dbReference>
<dbReference type="Proteomes" id="UP000265515">
    <property type="component" value="Unassembled WGS sequence"/>
</dbReference>
<feature type="compositionally biased region" description="Basic and acidic residues" evidence="5">
    <location>
        <begin position="160"/>
        <end position="187"/>
    </location>
</feature>
<evidence type="ECO:0000256" key="5">
    <source>
        <dbReference type="SAM" id="MobiDB-lite"/>
    </source>
</evidence>
<dbReference type="SMART" id="SM00547">
    <property type="entry name" value="ZnF_RBZ"/>
    <property type="match status" value="2"/>
</dbReference>
<dbReference type="Pfam" id="PF00641">
    <property type="entry name" value="Zn_ribbon_RanBP"/>
    <property type="match status" value="1"/>
</dbReference>
<feature type="compositionally biased region" description="Acidic residues" evidence="5">
    <location>
        <begin position="442"/>
        <end position="455"/>
    </location>
</feature>
<feature type="compositionally biased region" description="Gly residues" evidence="5">
    <location>
        <begin position="499"/>
        <end position="520"/>
    </location>
</feature>
<proteinExistence type="predicted"/>
<dbReference type="AlphaFoldDB" id="A0A388LD79"/>
<dbReference type="GO" id="GO:0008237">
    <property type="term" value="F:metallopeptidase activity"/>
    <property type="evidence" value="ECO:0007669"/>
    <property type="project" value="TreeGrafter"/>
</dbReference>
<feature type="region of interest" description="Disordered" evidence="5">
    <location>
        <begin position="487"/>
        <end position="520"/>
    </location>
</feature>
<evidence type="ECO:0000256" key="2">
    <source>
        <dbReference type="ARBA" id="ARBA00022771"/>
    </source>
</evidence>
<feature type="region of interest" description="Disordered" evidence="5">
    <location>
        <begin position="617"/>
        <end position="640"/>
    </location>
</feature>
<sequence>MTDMAATAAVVVRGRDGRKGQAVDEDDAFVTISDDEDDNDSGLMCDEDEDAAPQSPIAPSMITQDLDLDGGGGGKDLYGGLGFPSSASSGSGCPGLPSSAFCIIDVDVRKCDDGDGDDDDDDGCDEQERAGAADVLVTGFCEEDEEGESKDDEDALLNSDRGKREGKLEEPGKGRGEGREKANGEGKCEVGGNWNPCTDNKEHRYAAGSIFVDEATCSKPLSLVGGRRDDIDVLGCVGRTVPTPSSSIPLGGAERIFSSLMAAGASSDSDGNMKLLLSTKKKHSDEEESRALYSASLCSAAALCQRSLEGKEGVPPISVGFRGGGAGLVVQHQQEEKEEEEVVGGGSGKCSPVVVDSNRSSGSGLIVDGDGDPSKDKMGGKASDVLDDDSARRAGGGGRGRVRAGGAGGDRTRGGLASATETVNRVWIVEHAGKDGWRAKEEEEEGGGEGEEREEREEKLWSCRACTFDNTRDRRRCEMCDSPVPPEKVTRGKRSVTGKRGGGGGGGGEEGKGGSGGRGRGVMMKKMCGEVGGGAAATSSSSFSSLLQSSALQQQQQTWTCQICTLVNDKKRKACAACDWHPRVDGIALAAEVPTVAAMAMGLLDPYPNPNSNYPRGGWHEGGMGSEAVEKDEREEEGLGSGMMGAAGGHQASASEVTRVASRRFGGNSVFFVGGGLQDWDERVRCRSSSKLSLREQGKALLPSGRRAGGVGEGGGGGGGGEGAVAGAWFAQDGVDEKEDAIARFKKHAHEDSKVRWGIEKSSGRLRLDTSSDLTCKKSVGEPVVAGLDGRDIEEAIAKIEANDREEAIAKIEANAIAAVDDDSAANRVAEEAAIARSRERKEEEGSVSRCNEDNVQPINKKGHGRRGGVGDGGYGRRGERERGVFSGRGREQKSAAVVIDLEEDEQASGDTRHDDSGAGATVVAALPTSSSRLLDYEDVDDQYVGANGEPTTSGGCGRDMVTYSKRTALKTFVDALRNCFEDKTEAMRTADKLNNIYLSVSTLKARMDDLLQTPDHGLTPEQILSNFGRALPDPIKRNLYAKVNKDGMTYEQFSKMEVDQAGFFQEANCHWYGDLEKGKSWKGETP</sequence>
<dbReference type="PANTHER" id="PTHR46622:SF1">
    <property type="entry name" value="DNA-DEPENDENT METALLOPROTEASE WSS1"/>
    <property type="match status" value="1"/>
</dbReference>
<accession>A0A388LD79</accession>
<feature type="region of interest" description="Disordered" evidence="5">
    <location>
        <begin position="16"/>
        <end position="76"/>
    </location>
</feature>
<keyword evidence="2 4" id="KW-0863">Zinc-finger</keyword>
<evidence type="ECO:0000313" key="8">
    <source>
        <dbReference type="Proteomes" id="UP000265515"/>
    </source>
</evidence>
<feature type="region of interest" description="Disordered" evidence="5">
    <location>
        <begin position="836"/>
        <end position="894"/>
    </location>
</feature>
<dbReference type="InterPro" id="IPR053000">
    <property type="entry name" value="WSS1-like_metalloprotease"/>
</dbReference>
<name>A0A388LD79_CHABU</name>
<gene>
    <name evidence="7" type="ORF">CBR_g30637</name>
</gene>
<comment type="caution">
    <text evidence="7">The sequence shown here is derived from an EMBL/GenBank/DDBJ whole genome shotgun (WGS) entry which is preliminary data.</text>
</comment>
<keyword evidence="8" id="KW-1185">Reference proteome</keyword>
<feature type="region of interest" description="Disordered" evidence="5">
    <location>
        <begin position="437"/>
        <end position="458"/>
    </location>
</feature>
<dbReference type="PANTHER" id="PTHR46622">
    <property type="entry name" value="DNA-DEPENDENT METALLOPROTEASE WSS1"/>
    <property type="match status" value="1"/>
</dbReference>
<dbReference type="SUPFAM" id="SSF90209">
    <property type="entry name" value="Ran binding protein zinc finger-like"/>
    <property type="match status" value="1"/>
</dbReference>